<evidence type="ECO:0000259" key="7">
    <source>
        <dbReference type="Pfam" id="PF04138"/>
    </source>
</evidence>
<evidence type="ECO:0000313" key="8">
    <source>
        <dbReference type="EMBL" id="MBC8534643.1"/>
    </source>
</evidence>
<feature type="transmembrane region" description="Helical" evidence="6">
    <location>
        <begin position="116"/>
        <end position="135"/>
    </location>
</feature>
<dbReference type="Proteomes" id="UP000651482">
    <property type="component" value="Unassembled WGS sequence"/>
</dbReference>
<comment type="subcellular location">
    <subcellularLocation>
        <location evidence="1">Membrane</location>
        <topology evidence="1">Multi-pass membrane protein</topology>
    </subcellularLocation>
</comment>
<evidence type="ECO:0000256" key="1">
    <source>
        <dbReference type="ARBA" id="ARBA00004141"/>
    </source>
</evidence>
<proteinExistence type="inferred from homology"/>
<dbReference type="InterPro" id="IPR051401">
    <property type="entry name" value="GtrA_CellWall_Glycosyl"/>
</dbReference>
<dbReference type="PANTHER" id="PTHR38459">
    <property type="entry name" value="PROPHAGE BACTOPRENOL-LINKED GLUCOSE TRANSLOCASE HOMOLOG"/>
    <property type="match status" value="1"/>
</dbReference>
<evidence type="ECO:0000256" key="3">
    <source>
        <dbReference type="ARBA" id="ARBA00022692"/>
    </source>
</evidence>
<keyword evidence="4 6" id="KW-1133">Transmembrane helix</keyword>
<dbReference type="PANTHER" id="PTHR38459:SF5">
    <property type="entry name" value="CELL WALL TEICHOIC ACID GLYCOSYLATION PROTEIN GTCA"/>
    <property type="match status" value="1"/>
</dbReference>
<organism evidence="8 9">
    <name type="scientific">Yeguia hominis</name>
    <dbReference type="NCBI Taxonomy" id="2763662"/>
    <lineage>
        <taxon>Bacteria</taxon>
        <taxon>Bacillati</taxon>
        <taxon>Bacillota</taxon>
        <taxon>Clostridia</taxon>
        <taxon>Eubacteriales</taxon>
        <taxon>Yeguiaceae</taxon>
        <taxon>Yeguia</taxon>
    </lineage>
</organism>
<evidence type="ECO:0000256" key="5">
    <source>
        <dbReference type="ARBA" id="ARBA00023136"/>
    </source>
</evidence>
<gene>
    <name evidence="8" type="ORF">IAG03_11740</name>
</gene>
<name>A0A926DAU3_9FIRM</name>
<dbReference type="GO" id="GO:0000271">
    <property type="term" value="P:polysaccharide biosynthetic process"/>
    <property type="evidence" value="ECO:0007669"/>
    <property type="project" value="InterPro"/>
</dbReference>
<evidence type="ECO:0000256" key="4">
    <source>
        <dbReference type="ARBA" id="ARBA00022989"/>
    </source>
</evidence>
<keyword evidence="3 6" id="KW-0812">Transmembrane</keyword>
<dbReference type="AlphaFoldDB" id="A0A926DAU3"/>
<comment type="caution">
    <text evidence="8">The sequence shown here is derived from an EMBL/GenBank/DDBJ whole genome shotgun (WGS) entry which is preliminary data.</text>
</comment>
<sequence>MERLRTIFKKLVNRETILYVVFGVLTTLINLAVFALCSRLSIAWELGNGIAWIVSVLFAFITNKLFVFESKSFRFGIFLRELLSFFAARLFSLAVEYAGLWLLIDVLGWKEMLAKILMNIVVIILNYLLSKLLIFKKQAG</sequence>
<feature type="domain" description="GtrA/DPMS transmembrane" evidence="7">
    <location>
        <begin position="19"/>
        <end position="135"/>
    </location>
</feature>
<dbReference type="GO" id="GO:0005886">
    <property type="term" value="C:plasma membrane"/>
    <property type="evidence" value="ECO:0007669"/>
    <property type="project" value="TreeGrafter"/>
</dbReference>
<dbReference type="EMBL" id="JACRSN010000020">
    <property type="protein sequence ID" value="MBC8534643.1"/>
    <property type="molecule type" value="Genomic_DNA"/>
</dbReference>
<dbReference type="RefSeq" id="WP_249320229.1">
    <property type="nucleotide sequence ID" value="NZ_JACRSN010000020.1"/>
</dbReference>
<accession>A0A926DAU3</accession>
<feature type="transmembrane region" description="Helical" evidence="6">
    <location>
        <begin position="42"/>
        <end position="61"/>
    </location>
</feature>
<reference evidence="8" key="1">
    <citation type="submission" date="2020-08" db="EMBL/GenBank/DDBJ databases">
        <title>Genome public.</title>
        <authorList>
            <person name="Liu C."/>
            <person name="Sun Q."/>
        </authorList>
    </citation>
    <scope>NUCLEOTIDE SEQUENCE</scope>
    <source>
        <strain evidence="8">NSJ-40</strain>
    </source>
</reference>
<keyword evidence="5 6" id="KW-0472">Membrane</keyword>
<evidence type="ECO:0000256" key="2">
    <source>
        <dbReference type="ARBA" id="ARBA00009399"/>
    </source>
</evidence>
<protein>
    <submittedName>
        <fullName evidence="8">GtrA family protein</fullName>
    </submittedName>
</protein>
<dbReference type="Pfam" id="PF04138">
    <property type="entry name" value="GtrA_DPMS_TM"/>
    <property type="match status" value="1"/>
</dbReference>
<evidence type="ECO:0000313" key="9">
    <source>
        <dbReference type="Proteomes" id="UP000651482"/>
    </source>
</evidence>
<keyword evidence="9" id="KW-1185">Reference proteome</keyword>
<feature type="transmembrane region" description="Helical" evidence="6">
    <location>
        <begin position="82"/>
        <end position="104"/>
    </location>
</feature>
<dbReference type="InterPro" id="IPR007267">
    <property type="entry name" value="GtrA_DPMS_TM"/>
</dbReference>
<feature type="transmembrane region" description="Helical" evidence="6">
    <location>
        <begin position="16"/>
        <end position="36"/>
    </location>
</feature>
<comment type="similarity">
    <text evidence="2">Belongs to the GtrA family.</text>
</comment>
<evidence type="ECO:0000256" key="6">
    <source>
        <dbReference type="SAM" id="Phobius"/>
    </source>
</evidence>